<protein>
    <submittedName>
        <fullName evidence="1">Uncharacterized protein</fullName>
    </submittedName>
</protein>
<accession>A0A8T0H4F8</accession>
<evidence type="ECO:0000313" key="2">
    <source>
        <dbReference type="Proteomes" id="UP000822688"/>
    </source>
</evidence>
<dbReference type="EMBL" id="CM026429">
    <property type="protein sequence ID" value="KAG0565294.1"/>
    <property type="molecule type" value="Genomic_DNA"/>
</dbReference>
<keyword evidence="2" id="KW-1185">Reference proteome</keyword>
<evidence type="ECO:0000313" key="1">
    <source>
        <dbReference type="EMBL" id="KAG0565294.1"/>
    </source>
</evidence>
<dbReference type="AlphaFoldDB" id="A0A8T0H4F8"/>
<name>A0A8T0H4F8_CERPU</name>
<gene>
    <name evidence="1" type="ORF">KC19_8G179900</name>
</gene>
<dbReference type="Proteomes" id="UP000822688">
    <property type="component" value="Chromosome 8"/>
</dbReference>
<proteinExistence type="predicted"/>
<sequence length="46" mass="4988">MGSVSRWSRFFSANWRRAGGFSRLAKSGGRCARISGYVCECVRGGG</sequence>
<reference evidence="1" key="1">
    <citation type="submission" date="2020-06" db="EMBL/GenBank/DDBJ databases">
        <title>WGS assembly of Ceratodon purpureus strain R40.</title>
        <authorList>
            <person name="Carey S.B."/>
            <person name="Jenkins J."/>
            <person name="Shu S."/>
            <person name="Lovell J.T."/>
            <person name="Sreedasyam A."/>
            <person name="Maumus F."/>
            <person name="Tiley G.P."/>
            <person name="Fernandez-Pozo N."/>
            <person name="Barry K."/>
            <person name="Chen C."/>
            <person name="Wang M."/>
            <person name="Lipzen A."/>
            <person name="Daum C."/>
            <person name="Saski C.A."/>
            <person name="Payton A.C."/>
            <person name="Mcbreen J.C."/>
            <person name="Conrad R.E."/>
            <person name="Kollar L.M."/>
            <person name="Olsson S."/>
            <person name="Huttunen S."/>
            <person name="Landis J.B."/>
            <person name="Wickett N.J."/>
            <person name="Johnson M.G."/>
            <person name="Rensing S.A."/>
            <person name="Grimwood J."/>
            <person name="Schmutz J."/>
            <person name="Mcdaniel S.F."/>
        </authorList>
    </citation>
    <scope>NUCLEOTIDE SEQUENCE</scope>
    <source>
        <strain evidence="1">R40</strain>
    </source>
</reference>
<organism evidence="1 2">
    <name type="scientific">Ceratodon purpureus</name>
    <name type="common">Fire moss</name>
    <name type="synonym">Dicranum purpureum</name>
    <dbReference type="NCBI Taxonomy" id="3225"/>
    <lineage>
        <taxon>Eukaryota</taxon>
        <taxon>Viridiplantae</taxon>
        <taxon>Streptophyta</taxon>
        <taxon>Embryophyta</taxon>
        <taxon>Bryophyta</taxon>
        <taxon>Bryophytina</taxon>
        <taxon>Bryopsida</taxon>
        <taxon>Dicranidae</taxon>
        <taxon>Pseudoditrichales</taxon>
        <taxon>Ditrichaceae</taxon>
        <taxon>Ceratodon</taxon>
    </lineage>
</organism>
<comment type="caution">
    <text evidence="1">The sequence shown here is derived from an EMBL/GenBank/DDBJ whole genome shotgun (WGS) entry which is preliminary data.</text>
</comment>